<gene>
    <name evidence="1" type="ORF">EZS28_010890</name>
</gene>
<protein>
    <submittedName>
        <fullName evidence="1">Uncharacterized protein</fullName>
    </submittedName>
</protein>
<evidence type="ECO:0000313" key="1">
    <source>
        <dbReference type="EMBL" id="KAA6393584.1"/>
    </source>
</evidence>
<reference evidence="1 2" key="1">
    <citation type="submission" date="2019-03" db="EMBL/GenBank/DDBJ databases">
        <title>Single cell metagenomics reveals metabolic interactions within the superorganism composed of flagellate Streblomastix strix and complex community of Bacteroidetes bacteria on its surface.</title>
        <authorList>
            <person name="Treitli S.C."/>
            <person name="Kolisko M."/>
            <person name="Husnik F."/>
            <person name="Keeling P."/>
            <person name="Hampl V."/>
        </authorList>
    </citation>
    <scope>NUCLEOTIDE SEQUENCE [LARGE SCALE GENOMIC DNA]</scope>
    <source>
        <strain evidence="1">ST1C</strain>
    </source>
</reference>
<proteinExistence type="predicted"/>
<dbReference type="AlphaFoldDB" id="A0A5J4WF24"/>
<dbReference type="EMBL" id="SNRW01002192">
    <property type="protein sequence ID" value="KAA6393584.1"/>
    <property type="molecule type" value="Genomic_DNA"/>
</dbReference>
<sequence length="150" mass="17207">MLKTNGIKLKKGMSAFEKYRIADQINAADPKITKHEAYVGVLGLTNKTMNRRVYGPLFDQPTMYLGRSSPGLSPEYINNEIMYSGSQKQKEKENNRIDDIYSIQTQEDLGQSVKLEDQQPTMPLIQEKMLEKQQQVIERSCLKGKSYKNL</sequence>
<dbReference type="Proteomes" id="UP000324800">
    <property type="component" value="Unassembled WGS sequence"/>
</dbReference>
<evidence type="ECO:0000313" key="2">
    <source>
        <dbReference type="Proteomes" id="UP000324800"/>
    </source>
</evidence>
<accession>A0A5J4WF24</accession>
<comment type="caution">
    <text evidence="1">The sequence shown here is derived from an EMBL/GenBank/DDBJ whole genome shotgun (WGS) entry which is preliminary data.</text>
</comment>
<organism evidence="1 2">
    <name type="scientific">Streblomastix strix</name>
    <dbReference type="NCBI Taxonomy" id="222440"/>
    <lineage>
        <taxon>Eukaryota</taxon>
        <taxon>Metamonada</taxon>
        <taxon>Preaxostyla</taxon>
        <taxon>Oxymonadida</taxon>
        <taxon>Streblomastigidae</taxon>
        <taxon>Streblomastix</taxon>
    </lineage>
</organism>
<name>A0A5J4WF24_9EUKA</name>